<keyword evidence="1" id="KW-0472">Membrane</keyword>
<evidence type="ECO:0000313" key="2">
    <source>
        <dbReference type="EMBL" id="SMX32590.1"/>
    </source>
</evidence>
<dbReference type="RefSeq" id="WP_093966049.1">
    <property type="nucleotide sequence ID" value="NZ_FXYE01000001.1"/>
</dbReference>
<dbReference type="Pfam" id="PF03929">
    <property type="entry name" value="PepSY_TM"/>
    <property type="match status" value="1"/>
</dbReference>
<keyword evidence="1" id="KW-1133">Transmembrane helix</keyword>
<dbReference type="EMBL" id="FXYE01000001">
    <property type="protein sequence ID" value="SMX32590.1"/>
    <property type="molecule type" value="Genomic_DNA"/>
</dbReference>
<accession>A0A238JPJ2</accession>
<proteinExistence type="predicted"/>
<dbReference type="OrthoDB" id="9791166at2"/>
<feature type="transmembrane region" description="Helical" evidence="1">
    <location>
        <begin position="43"/>
        <end position="66"/>
    </location>
</feature>
<sequence>MTSKHNAADAVKRHDFAENPPVAKAVSLGISLHQGELFGRLNLALNTMAAALGVILSISGCVAWWMRRPVGSLGVPQAPEAVLGRGMVILIVVLAVFLPLIGASLALALALDWLLFHRLGWFSGRNATPAE</sequence>
<gene>
    <name evidence="2" type="ORF">COL8621_00854</name>
</gene>
<dbReference type="AlphaFoldDB" id="A0A238JPJ2"/>
<dbReference type="PANTHER" id="PTHR34219">
    <property type="entry name" value="IRON-REGULATED INNER MEMBRANE PROTEIN-RELATED"/>
    <property type="match status" value="1"/>
</dbReference>
<dbReference type="Proteomes" id="UP000202922">
    <property type="component" value="Unassembled WGS sequence"/>
</dbReference>
<evidence type="ECO:0000256" key="1">
    <source>
        <dbReference type="SAM" id="Phobius"/>
    </source>
</evidence>
<organism evidence="2 3">
    <name type="scientific">Actibacterium lipolyticum</name>
    <dbReference type="NCBI Taxonomy" id="1524263"/>
    <lineage>
        <taxon>Bacteria</taxon>
        <taxon>Pseudomonadati</taxon>
        <taxon>Pseudomonadota</taxon>
        <taxon>Alphaproteobacteria</taxon>
        <taxon>Rhodobacterales</taxon>
        <taxon>Roseobacteraceae</taxon>
        <taxon>Actibacterium</taxon>
    </lineage>
</organism>
<dbReference type="PANTHER" id="PTHR34219:SF1">
    <property type="entry name" value="PEPSY DOMAIN-CONTAINING PROTEIN"/>
    <property type="match status" value="1"/>
</dbReference>
<evidence type="ECO:0008006" key="4">
    <source>
        <dbReference type="Google" id="ProtNLM"/>
    </source>
</evidence>
<evidence type="ECO:0000313" key="3">
    <source>
        <dbReference type="Proteomes" id="UP000202922"/>
    </source>
</evidence>
<name>A0A238JPJ2_9RHOB</name>
<keyword evidence="1" id="KW-0812">Transmembrane</keyword>
<feature type="transmembrane region" description="Helical" evidence="1">
    <location>
        <begin position="86"/>
        <end position="115"/>
    </location>
</feature>
<reference evidence="3" key="1">
    <citation type="submission" date="2017-05" db="EMBL/GenBank/DDBJ databases">
        <authorList>
            <person name="Rodrigo-Torres L."/>
            <person name="Arahal R. D."/>
            <person name="Lucena T."/>
        </authorList>
    </citation>
    <scope>NUCLEOTIDE SEQUENCE [LARGE SCALE GENOMIC DNA]</scope>
    <source>
        <strain evidence="3">CECT 8621</strain>
    </source>
</reference>
<dbReference type="InterPro" id="IPR005625">
    <property type="entry name" value="PepSY-ass_TM"/>
</dbReference>
<protein>
    <recommendedName>
        <fullName evidence="4">PepSY domain-containing protein</fullName>
    </recommendedName>
</protein>
<keyword evidence="3" id="KW-1185">Reference proteome</keyword>